<sequence length="181" mass="20566">MPLKPTTKFHLHYIPNMLSHTPIQPSETRIQALCFQWHWNTFPAYRGLLHTHNNNSHNAIKGALNKALGIVKGVSDLEYFFAGKSYFMELKNLAGYQTLEQKQFQKLVESQGGAYQIVRSLEEFQCLIEGIHTQCNHPVSRHQATCIQVISETNRNSGCNINSCLPLTCIHVKQESDRNSG</sequence>
<evidence type="ECO:0000313" key="2">
    <source>
        <dbReference type="Proteomes" id="UP001232063"/>
    </source>
</evidence>
<accession>A0AAE3R5G0</accession>
<organism evidence="1 2">
    <name type="scientific">Xanthocytophaga agilis</name>
    <dbReference type="NCBI Taxonomy" id="3048010"/>
    <lineage>
        <taxon>Bacteria</taxon>
        <taxon>Pseudomonadati</taxon>
        <taxon>Bacteroidota</taxon>
        <taxon>Cytophagia</taxon>
        <taxon>Cytophagales</taxon>
        <taxon>Rhodocytophagaceae</taxon>
        <taxon>Xanthocytophaga</taxon>
    </lineage>
</organism>
<proteinExistence type="predicted"/>
<dbReference type="InterPro" id="IPR011856">
    <property type="entry name" value="tRNA_endonuc-like_dom_sf"/>
</dbReference>
<evidence type="ECO:0000313" key="1">
    <source>
        <dbReference type="EMBL" id="MDJ1501715.1"/>
    </source>
</evidence>
<keyword evidence="2" id="KW-1185">Reference proteome</keyword>
<dbReference type="GO" id="GO:0003676">
    <property type="term" value="F:nucleic acid binding"/>
    <property type="evidence" value="ECO:0007669"/>
    <property type="project" value="InterPro"/>
</dbReference>
<dbReference type="EMBL" id="JASJOU010000004">
    <property type="protein sequence ID" value="MDJ1501715.1"/>
    <property type="molecule type" value="Genomic_DNA"/>
</dbReference>
<evidence type="ECO:0008006" key="3">
    <source>
        <dbReference type="Google" id="ProtNLM"/>
    </source>
</evidence>
<name>A0AAE3R5G0_9BACT</name>
<protein>
    <recommendedName>
        <fullName evidence="3">VRR-NUC domain-containing protein</fullName>
    </recommendedName>
</protein>
<dbReference type="AlphaFoldDB" id="A0AAE3R5G0"/>
<dbReference type="Gene3D" id="3.40.1350.10">
    <property type="match status" value="1"/>
</dbReference>
<reference evidence="1" key="1">
    <citation type="submission" date="2023-05" db="EMBL/GenBank/DDBJ databases">
        <authorList>
            <person name="Zhang X."/>
        </authorList>
    </citation>
    <scope>NUCLEOTIDE SEQUENCE</scope>
    <source>
        <strain evidence="1">BD1B2-1</strain>
    </source>
</reference>
<dbReference type="Proteomes" id="UP001232063">
    <property type="component" value="Unassembled WGS sequence"/>
</dbReference>
<gene>
    <name evidence="1" type="ORF">QNI22_13700</name>
</gene>
<comment type="caution">
    <text evidence="1">The sequence shown here is derived from an EMBL/GenBank/DDBJ whole genome shotgun (WGS) entry which is preliminary data.</text>
</comment>